<dbReference type="GO" id="GO:0008270">
    <property type="term" value="F:zinc ion binding"/>
    <property type="evidence" value="ECO:0007669"/>
    <property type="project" value="UniProtKB-ARBA"/>
</dbReference>
<accession>A0A0M0JAH5</accession>
<keyword evidence="9" id="KW-0645">Protease</keyword>
<evidence type="ECO:0000256" key="17">
    <source>
        <dbReference type="ARBA" id="ARBA00078364"/>
    </source>
</evidence>
<dbReference type="FunFam" id="3.30.540.30:FF:000001">
    <property type="entry name" value="Dipeptidyl peptidase 3"/>
    <property type="match status" value="1"/>
</dbReference>
<dbReference type="FunFam" id="3.30.540.30:FF:000002">
    <property type="entry name" value="Dipeptidyl peptidase 3"/>
    <property type="match status" value="1"/>
</dbReference>
<evidence type="ECO:0000256" key="14">
    <source>
        <dbReference type="ARBA" id="ARBA00023049"/>
    </source>
</evidence>
<keyword evidence="7" id="KW-0031">Aminopeptidase</keyword>
<sequence length="812" mass="87095">MAFGVICSCCGEKGEVEDAAAAASFMCQPCEQDPNTAKPDMSVYTIPAETGVVMLEAAKAFATLTPKEQAYAHALAKADWDGAKICLLQCSPESPYIFALLMLVFSAQPVEALVSMSSAKGLSDEEVCQALMYCAAFFGNMGNYKSFGDTKFVPSLAADKMLAFLSAGAADGAKVDRLWRRCVVRMYSLPPRQRQLGLGRANGISTYFSANCEAADADLAGRFLTSIGLSPYNTRLFKGDDGYTVLLASAEEQAAVAGILAEARSAGLDASKAVPAWLANLDLPASMAAAFGAVAVDISDGEAAGAGAGEAEARALDGLCRAHSFEGHTIRVRRGDYAPIMARVVGWLEAAIPHAADQTQAAMLEAYATSFREGSIEAHKRGSRHWIRDKGPAVESYIGFIESYRDPSGSRGEWEGFVACVNREVSRKFQTLVDGAEEMLKLMPWPRAFEKDQFLRPDFTSLEVLSFGSSGVPAGINIPNYDDIRQSEGFKNVSLGNVLQASYGAGEKPVSFVAEADQALFKALKGEAFEVQVGIHELLGHGSGKLYHANTADAATLHGTPHPLTGEPISGPFYAAGATWDSTFGRLASAYEECRAECAGIYLCLEPSVLTIFGHADAPASEVAQVHDITYINWLLMVRAGLTGLEFYTPETREWRQAHMRARFAILRVLLEAGEGLVTLTRTTGADGRPDVTATIERALIKTVGKEAIRKFLLALQVHKSLGDLAGGTALFEKYSLVSDELMAIRTIVMARKEPRKLLVQPVLTAALDGSIGIKQFEPTPAGMIESFVARFPAEDDALLALADKDQPHVLD</sequence>
<dbReference type="EMBL" id="JWZX01003176">
    <property type="protein sequence ID" value="KOO23594.1"/>
    <property type="molecule type" value="Genomic_DNA"/>
</dbReference>
<dbReference type="AlphaFoldDB" id="A0A0M0JAH5"/>
<keyword evidence="13" id="KW-0007">Acetylation</keyword>
<comment type="cofactor">
    <cofactor evidence="2">
        <name>Zn(2+)</name>
        <dbReference type="ChEBI" id="CHEBI:29105"/>
    </cofactor>
</comment>
<evidence type="ECO:0000256" key="15">
    <source>
        <dbReference type="ARBA" id="ARBA00031288"/>
    </source>
</evidence>
<evidence type="ECO:0000256" key="5">
    <source>
        <dbReference type="ARBA" id="ARBA00012063"/>
    </source>
</evidence>
<dbReference type="GO" id="GO:0005737">
    <property type="term" value="C:cytoplasm"/>
    <property type="evidence" value="ECO:0007669"/>
    <property type="project" value="UniProtKB-SubCell"/>
</dbReference>
<dbReference type="PANTHER" id="PTHR23422">
    <property type="entry name" value="DIPEPTIDYL PEPTIDASE III-RELATED"/>
    <property type="match status" value="1"/>
</dbReference>
<dbReference type="OrthoDB" id="4694525at2759"/>
<dbReference type="FunFam" id="3.30.540.30:FF:000003">
    <property type="entry name" value="Dipeptidyl peptidase 3"/>
    <property type="match status" value="1"/>
</dbReference>
<dbReference type="Gene3D" id="3.30.540.30">
    <property type="match status" value="3"/>
</dbReference>
<dbReference type="GO" id="GO:0004177">
    <property type="term" value="F:aminopeptidase activity"/>
    <property type="evidence" value="ECO:0007669"/>
    <property type="project" value="UniProtKB-KW"/>
</dbReference>
<organism evidence="19 20">
    <name type="scientific">Chrysochromulina tobinii</name>
    <dbReference type="NCBI Taxonomy" id="1460289"/>
    <lineage>
        <taxon>Eukaryota</taxon>
        <taxon>Haptista</taxon>
        <taxon>Haptophyta</taxon>
        <taxon>Prymnesiophyceae</taxon>
        <taxon>Prymnesiales</taxon>
        <taxon>Chrysochromulinaceae</taxon>
        <taxon>Chrysochromulina</taxon>
    </lineage>
</organism>
<comment type="catalytic activity">
    <reaction evidence="1">
        <text>Release of an N-terminal dipeptide from a peptide comprising four or more residues, with broad specificity. Also acts on dipeptidyl 2-naphthylamides.</text>
        <dbReference type="EC" id="3.4.14.4"/>
    </reaction>
</comment>
<keyword evidence="8" id="KW-0963">Cytoplasm</keyword>
<keyword evidence="14" id="KW-0482">Metalloprotease</keyword>
<comment type="subcellular location">
    <subcellularLocation>
        <location evidence="3">Cytoplasm</location>
    </subcellularLocation>
</comment>
<gene>
    <name evidence="19" type="ORF">Ctob_002756</name>
</gene>
<evidence type="ECO:0000256" key="8">
    <source>
        <dbReference type="ARBA" id="ARBA00022490"/>
    </source>
</evidence>
<evidence type="ECO:0000256" key="18">
    <source>
        <dbReference type="ARBA" id="ARBA00080117"/>
    </source>
</evidence>
<evidence type="ECO:0000256" key="9">
    <source>
        <dbReference type="ARBA" id="ARBA00022670"/>
    </source>
</evidence>
<evidence type="ECO:0000256" key="12">
    <source>
        <dbReference type="ARBA" id="ARBA00022833"/>
    </source>
</evidence>
<dbReference type="Proteomes" id="UP000037460">
    <property type="component" value="Unassembled WGS sequence"/>
</dbReference>
<dbReference type="Gene3D" id="3.30.70.2600">
    <property type="match status" value="1"/>
</dbReference>
<dbReference type="EC" id="3.4.14.4" evidence="5"/>
<dbReference type="GO" id="GO:0008237">
    <property type="term" value="F:metallopeptidase activity"/>
    <property type="evidence" value="ECO:0007669"/>
    <property type="project" value="UniProtKB-KW"/>
</dbReference>
<evidence type="ECO:0000256" key="2">
    <source>
        <dbReference type="ARBA" id="ARBA00001947"/>
    </source>
</evidence>
<dbReference type="Pfam" id="PF03571">
    <property type="entry name" value="Peptidase_M49"/>
    <property type="match status" value="2"/>
</dbReference>
<evidence type="ECO:0000256" key="3">
    <source>
        <dbReference type="ARBA" id="ARBA00004496"/>
    </source>
</evidence>
<keyword evidence="20" id="KW-1185">Reference proteome</keyword>
<evidence type="ECO:0000256" key="16">
    <source>
        <dbReference type="ARBA" id="ARBA00032119"/>
    </source>
</evidence>
<proteinExistence type="inferred from homology"/>
<evidence type="ECO:0000256" key="7">
    <source>
        <dbReference type="ARBA" id="ARBA00022438"/>
    </source>
</evidence>
<evidence type="ECO:0000313" key="20">
    <source>
        <dbReference type="Proteomes" id="UP000037460"/>
    </source>
</evidence>
<name>A0A0M0JAH5_9EUKA</name>
<evidence type="ECO:0000256" key="11">
    <source>
        <dbReference type="ARBA" id="ARBA00022801"/>
    </source>
</evidence>
<evidence type="ECO:0000256" key="6">
    <source>
        <dbReference type="ARBA" id="ARBA00014713"/>
    </source>
</evidence>
<keyword evidence="11" id="KW-0378">Hydrolase</keyword>
<keyword evidence="10" id="KW-0479">Metal-binding</keyword>
<keyword evidence="12" id="KW-0862">Zinc</keyword>
<dbReference type="GO" id="GO:0006508">
    <property type="term" value="P:proteolysis"/>
    <property type="evidence" value="ECO:0007669"/>
    <property type="project" value="UniProtKB-KW"/>
</dbReference>
<evidence type="ECO:0000313" key="19">
    <source>
        <dbReference type="EMBL" id="KOO23594.1"/>
    </source>
</evidence>
<dbReference type="GO" id="GO:0008239">
    <property type="term" value="F:dipeptidyl-peptidase activity"/>
    <property type="evidence" value="ECO:0007669"/>
    <property type="project" value="UniProtKB-EC"/>
</dbReference>
<protein>
    <recommendedName>
        <fullName evidence="6">Dipeptidyl peptidase 3</fullName>
        <ecNumber evidence="5">3.4.14.4</ecNumber>
    </recommendedName>
    <alternativeName>
        <fullName evidence="15">Dipeptidyl aminopeptidase III</fullName>
    </alternativeName>
    <alternativeName>
        <fullName evidence="17">Dipeptidyl arylamidase III</fullName>
    </alternativeName>
    <alternativeName>
        <fullName evidence="16">Dipeptidyl peptidase III</fullName>
    </alternativeName>
    <alternativeName>
        <fullName evidence="18">Enkephalinase B</fullName>
    </alternativeName>
</protein>
<reference evidence="20" key="1">
    <citation type="journal article" date="2015" name="PLoS Genet.">
        <title>Genome Sequence and Transcriptome Analyses of Chrysochromulina tobin: Metabolic Tools for Enhanced Algal Fitness in the Prominent Order Prymnesiales (Haptophyceae).</title>
        <authorList>
            <person name="Hovde B.T."/>
            <person name="Deodato C.R."/>
            <person name="Hunsperger H.M."/>
            <person name="Ryken S.A."/>
            <person name="Yost W."/>
            <person name="Jha R.K."/>
            <person name="Patterson J."/>
            <person name="Monnat R.J. Jr."/>
            <person name="Barlow S.B."/>
            <person name="Starkenburg S.R."/>
            <person name="Cattolico R.A."/>
        </authorList>
    </citation>
    <scope>NUCLEOTIDE SEQUENCE</scope>
    <source>
        <strain evidence="20">CCMP291</strain>
    </source>
</reference>
<comment type="caution">
    <text evidence="19">The sequence shown here is derived from an EMBL/GenBank/DDBJ whole genome shotgun (WGS) entry which is preliminary data.</text>
</comment>
<dbReference type="PANTHER" id="PTHR23422:SF11">
    <property type="entry name" value="DIPEPTIDYL PEPTIDASE 3"/>
    <property type="match status" value="1"/>
</dbReference>
<evidence type="ECO:0000256" key="4">
    <source>
        <dbReference type="ARBA" id="ARBA00010200"/>
    </source>
</evidence>
<evidence type="ECO:0000256" key="1">
    <source>
        <dbReference type="ARBA" id="ARBA00001336"/>
    </source>
</evidence>
<evidence type="ECO:0000256" key="10">
    <source>
        <dbReference type="ARBA" id="ARBA00022723"/>
    </source>
</evidence>
<dbReference type="InterPro" id="IPR039461">
    <property type="entry name" value="Peptidase_M49"/>
</dbReference>
<evidence type="ECO:0000256" key="13">
    <source>
        <dbReference type="ARBA" id="ARBA00022990"/>
    </source>
</evidence>
<comment type="similarity">
    <text evidence="4">Belongs to the peptidase M49 family.</text>
</comment>